<keyword evidence="3 8" id="KW-0547">Nucleotide-binding</keyword>
<dbReference type="PROSITE" id="PS50163">
    <property type="entry name" value="RECA_3"/>
    <property type="match status" value="1"/>
</dbReference>
<evidence type="ECO:0000256" key="1">
    <source>
        <dbReference type="ARBA" id="ARBA00004123"/>
    </source>
</evidence>
<proteinExistence type="inferred from homology"/>
<dbReference type="GO" id="GO:0000150">
    <property type="term" value="F:DNA strand exchange activity"/>
    <property type="evidence" value="ECO:0007669"/>
    <property type="project" value="InterPro"/>
</dbReference>
<dbReference type="SUPFAM" id="SSF47794">
    <property type="entry name" value="Rad51 N-terminal domain-like"/>
    <property type="match status" value="1"/>
</dbReference>
<feature type="compositionally biased region" description="Basic and acidic residues" evidence="10">
    <location>
        <begin position="1024"/>
        <end position="1034"/>
    </location>
</feature>
<feature type="region of interest" description="Disordered" evidence="10">
    <location>
        <begin position="1000"/>
        <end position="1035"/>
    </location>
</feature>
<dbReference type="PROSITE" id="PS50162">
    <property type="entry name" value="RECA_2"/>
    <property type="match status" value="1"/>
</dbReference>
<gene>
    <name evidence="13" type="ORF">COCON_G00095250</name>
</gene>
<evidence type="ECO:0000259" key="12">
    <source>
        <dbReference type="PROSITE" id="PS50163"/>
    </source>
</evidence>
<dbReference type="CDD" id="cd19513">
    <property type="entry name" value="Rad51"/>
    <property type="match status" value="1"/>
</dbReference>
<evidence type="ECO:0008006" key="15">
    <source>
        <dbReference type="Google" id="ProtNLM"/>
    </source>
</evidence>
<dbReference type="CDD" id="cd22817">
    <property type="entry name" value="DRWD-N_Knl1"/>
    <property type="match status" value="1"/>
</dbReference>
<dbReference type="PANTHER" id="PTHR16520:SF3">
    <property type="entry name" value="KINETOCHORE SCAFFOLD 1"/>
    <property type="match status" value="1"/>
</dbReference>
<dbReference type="GO" id="GO:0003690">
    <property type="term" value="F:double-stranded DNA binding"/>
    <property type="evidence" value="ECO:0007669"/>
    <property type="project" value="InterPro"/>
</dbReference>
<dbReference type="InterPro" id="IPR027417">
    <property type="entry name" value="P-loop_NTPase"/>
</dbReference>
<dbReference type="InterPro" id="IPR020587">
    <property type="entry name" value="RecA_monomer-monomer_interface"/>
</dbReference>
<evidence type="ECO:0000259" key="11">
    <source>
        <dbReference type="PROSITE" id="PS50162"/>
    </source>
</evidence>
<dbReference type="GO" id="GO:1990426">
    <property type="term" value="P:mitotic recombination-dependent replication fork processing"/>
    <property type="evidence" value="ECO:0007669"/>
    <property type="project" value="InterPro"/>
</dbReference>
<dbReference type="Pfam" id="PF14520">
    <property type="entry name" value="HHH_5"/>
    <property type="match status" value="1"/>
</dbReference>
<keyword evidence="4 8" id="KW-0067">ATP-binding</keyword>
<dbReference type="GO" id="GO:0051301">
    <property type="term" value="P:cell division"/>
    <property type="evidence" value="ECO:0007669"/>
    <property type="project" value="InterPro"/>
</dbReference>
<comment type="subunit">
    <text evidence="7">Forms linear homooligomers, giving rise to a RAD51 nucleoprotein filament, which is essential for strand-pairing reactions during DNA recombination.</text>
</comment>
<reference evidence="13" key="1">
    <citation type="journal article" date="2023" name="Science">
        <title>Genome structures resolve the early diversification of teleost fishes.</title>
        <authorList>
            <person name="Parey E."/>
            <person name="Louis A."/>
            <person name="Montfort J."/>
            <person name="Bouchez O."/>
            <person name="Roques C."/>
            <person name="Iampietro C."/>
            <person name="Lluch J."/>
            <person name="Castinel A."/>
            <person name="Donnadieu C."/>
            <person name="Desvignes T."/>
            <person name="Floi Bucao C."/>
            <person name="Jouanno E."/>
            <person name="Wen M."/>
            <person name="Mejri S."/>
            <person name="Dirks R."/>
            <person name="Jansen H."/>
            <person name="Henkel C."/>
            <person name="Chen W.J."/>
            <person name="Zahm M."/>
            <person name="Cabau C."/>
            <person name="Klopp C."/>
            <person name="Thompson A.W."/>
            <person name="Robinson-Rechavi M."/>
            <person name="Braasch I."/>
            <person name="Lecointre G."/>
            <person name="Bobe J."/>
            <person name="Postlethwait J.H."/>
            <person name="Berthelot C."/>
            <person name="Roest Crollius H."/>
            <person name="Guiguen Y."/>
        </authorList>
    </citation>
    <scope>NUCLEOTIDE SEQUENCE</scope>
    <source>
        <strain evidence="13">Concon-B</strain>
    </source>
</reference>
<keyword evidence="14" id="KW-1185">Reference proteome</keyword>
<evidence type="ECO:0000313" key="13">
    <source>
        <dbReference type="EMBL" id="KAJ8274900.1"/>
    </source>
</evidence>
<feature type="compositionally biased region" description="Basic and acidic residues" evidence="10">
    <location>
        <begin position="1"/>
        <end position="15"/>
    </location>
</feature>
<dbReference type="GO" id="GO:0005634">
    <property type="term" value="C:nucleus"/>
    <property type="evidence" value="ECO:0007669"/>
    <property type="project" value="UniProtKB-SubCell"/>
</dbReference>
<evidence type="ECO:0000256" key="9">
    <source>
        <dbReference type="SAM" id="Coils"/>
    </source>
</evidence>
<dbReference type="Pfam" id="PF19221">
    <property type="entry name" value="MELT"/>
    <property type="match status" value="13"/>
</dbReference>
<evidence type="ECO:0000256" key="10">
    <source>
        <dbReference type="SAM" id="MobiDB-lite"/>
    </source>
</evidence>
<comment type="subcellular location">
    <subcellularLocation>
        <location evidence="1">Nucleus</location>
    </subcellularLocation>
</comment>
<feature type="coiled-coil region" evidence="9">
    <location>
        <begin position="34"/>
        <end position="61"/>
    </location>
</feature>
<organism evidence="13 14">
    <name type="scientific">Conger conger</name>
    <name type="common">Conger eel</name>
    <name type="synonym">Muraena conger</name>
    <dbReference type="NCBI Taxonomy" id="82655"/>
    <lineage>
        <taxon>Eukaryota</taxon>
        <taxon>Metazoa</taxon>
        <taxon>Chordata</taxon>
        <taxon>Craniata</taxon>
        <taxon>Vertebrata</taxon>
        <taxon>Euteleostomi</taxon>
        <taxon>Actinopterygii</taxon>
        <taxon>Neopterygii</taxon>
        <taxon>Teleostei</taxon>
        <taxon>Anguilliformes</taxon>
        <taxon>Congridae</taxon>
        <taxon>Conger</taxon>
    </lineage>
</organism>
<feature type="domain" description="RecA family profile 2" evidence="12">
    <location>
        <begin position="2286"/>
        <end position="2349"/>
    </location>
</feature>
<dbReference type="InterPro" id="IPR010995">
    <property type="entry name" value="DNA_repair_Rad51/TF_NusA_a-hlx"/>
</dbReference>
<dbReference type="FunFam" id="3.40.50.300:FF:000092">
    <property type="entry name" value="DNA repair protein Rad51 homolog"/>
    <property type="match status" value="1"/>
</dbReference>
<dbReference type="Gene3D" id="3.40.50.300">
    <property type="entry name" value="P-loop containing nucleotide triphosphate hydrolases"/>
    <property type="match status" value="1"/>
</dbReference>
<dbReference type="SMART" id="SM00382">
    <property type="entry name" value="AAA"/>
    <property type="match status" value="1"/>
</dbReference>
<dbReference type="GO" id="GO:0005524">
    <property type="term" value="F:ATP binding"/>
    <property type="evidence" value="ECO:0007669"/>
    <property type="project" value="UniProtKB-KW"/>
</dbReference>
<dbReference type="InterPro" id="IPR043651">
    <property type="entry name" value="KNL1_MELT_rpt"/>
</dbReference>
<dbReference type="EMBL" id="JAFJMO010000006">
    <property type="protein sequence ID" value="KAJ8274900.1"/>
    <property type="molecule type" value="Genomic_DNA"/>
</dbReference>
<dbReference type="InterPro" id="IPR040850">
    <property type="entry name" value="Knl1_RWD_C"/>
</dbReference>
<dbReference type="NCBIfam" id="TIGR02239">
    <property type="entry name" value="recomb_RAD51"/>
    <property type="match status" value="1"/>
</dbReference>
<dbReference type="PANTHER" id="PTHR16520">
    <property type="entry name" value="KINETOCHORE SCAFFOLD 1"/>
    <property type="match status" value="1"/>
</dbReference>
<evidence type="ECO:0000256" key="5">
    <source>
        <dbReference type="ARBA" id="ARBA00023242"/>
    </source>
</evidence>
<dbReference type="NCBIfam" id="NF003301">
    <property type="entry name" value="PRK04301.1"/>
    <property type="match status" value="1"/>
</dbReference>
<feature type="coiled-coil region" evidence="9">
    <location>
        <begin position="1600"/>
        <end position="1634"/>
    </location>
</feature>
<dbReference type="GO" id="GO:0008608">
    <property type="term" value="P:attachment of spindle microtubules to kinetochore"/>
    <property type="evidence" value="ECO:0007669"/>
    <property type="project" value="InterPro"/>
</dbReference>
<evidence type="ECO:0000256" key="2">
    <source>
        <dbReference type="ARBA" id="ARBA00007095"/>
    </source>
</evidence>
<dbReference type="GO" id="GO:0003697">
    <property type="term" value="F:single-stranded DNA binding"/>
    <property type="evidence" value="ECO:0007669"/>
    <property type="project" value="InterPro"/>
</dbReference>
<dbReference type="InterPro" id="IPR011941">
    <property type="entry name" value="DNA_recomb/repair_Rad51"/>
</dbReference>
<comment type="function">
    <text evidence="6">Plays an important role in homologous strand exchange, a key step in DNA repair through homologous recombination (HR). Binds to single-stranded DNA in an ATP-dependent manner to form nucleoprotein filaments which are essential for the homology search and strand exchange. Catalyzes the recognition of homology and strand exchange between homologous DNA partners to form a joint molecule between a processed DNA break and the repair template. Recruited to resolve stalled replication forks during replication stress. Also involved in interstrand cross-link repair.</text>
</comment>
<protein>
    <recommendedName>
        <fullName evidence="15">Knl1 C-terminal RWD domain-containing protein</fullName>
    </recommendedName>
</protein>
<accession>A0A9Q1DLT5</accession>
<evidence type="ECO:0000256" key="6">
    <source>
        <dbReference type="ARBA" id="ARBA00056736"/>
    </source>
</evidence>
<evidence type="ECO:0000256" key="3">
    <source>
        <dbReference type="ARBA" id="ARBA00022741"/>
    </source>
</evidence>
<dbReference type="InterPro" id="IPR020588">
    <property type="entry name" value="RecA_ATP-bd"/>
</dbReference>
<evidence type="ECO:0000256" key="8">
    <source>
        <dbReference type="RuleBase" id="RU003422"/>
    </source>
</evidence>
<dbReference type="GO" id="GO:0034501">
    <property type="term" value="P:protein localization to kinetochore"/>
    <property type="evidence" value="ECO:0007669"/>
    <property type="project" value="InterPro"/>
</dbReference>
<dbReference type="SUPFAM" id="SSF52540">
    <property type="entry name" value="P-loop containing nucleoside triphosphate hydrolases"/>
    <property type="match status" value="1"/>
</dbReference>
<dbReference type="Proteomes" id="UP001152803">
    <property type="component" value="Unassembled WGS sequence"/>
</dbReference>
<sequence length="2349" mass="260484">MEPPESKNETDELKQPTKNKRRISSILKAPRTPLKSIAADNEDCQEEIAKLTEKKRNSRRVSFASTNDIHVFMKDFKNGSSFENLLHDLSGTGEDALDNTGIHTVKDGGQQIIGMETLLNAPLHASQHQNKENISFYGGQNDFSDKTVVFSEEDTAFMDMTHSHTILIDNKGDGTDASMSSCGNLDYTAAVGGAKTTVFDDSRREVISFKSCLASGKGPIKESELVDFLASLSQSSGSGRLSSSIKSASSTTPFAEVPSPAPKVNAKHFLARLHAQRSAVDQENQVPVSTRKSAHQDGSSLKQSCWLNDRTMISVEQENMDLTKTHTAIIGDDGLFTSKSFAASAEQEDMEITKSQTVVIDSKTCHMVNFSNSTVRGLSMLAPNKTVLFSEADHDMEMTGPFTGYFEEKQNPDDMEMTRSQTVVIDSKHCRITPSLGKPRSVSCMFAPNKTVFSEVDHDMEMTDTFTGHLEVNRHSSTQKDKGSMYIFPAINTISHAGQNDFTESTSSQMDANDCNNSLWPATLSNPDDMEMTRSQTVVIDSKHCRMTPSLSKPRTMPFMLSPNKTVMFSEADHEMEMTDAFTGRLDVNEYSSTQGHETSVSSFPATNTILGQKDFPKRISSQINANVCNKSLWTTPLSNTDDMEMTRSQTVVIDSKSFPVKNLSLGKIISASCMSAPNKTIMYSEDCNEMEMTGVFTGHNEESWNPLTKTNETYIRLFPTSNAVDHTCNTNDMDMTRSQTVVIDSKNCPINPSFGKTRSVSCLSPNKTIMFSDVDHDMEMTDAFTGHIVENQNRSTERHERINMTGSQIDANAPNGSSYCSSSNPDDMDMTRSQTVVIDSKNCPTNPAFDEVRTVSCLSPPNKTVMLSEVGQDMKITDAFAGHSVENTHVRTCRDKTVDRLSDTRNNNQCSGVLDAVSSDPNDMEMTRSQTVVIDSKYCGQPNTSLGIVRKSLSSVLPTSKALRFPTGYCGIQVPNALIGLDMDNKKFPTNGCGTAAKLSPTKNNMTTSDKPEATAVSDPDGMEIRSENESQRGIKQNPLPVTAKMNVYCESDSDKAHISSEDNGIEMPKAVFGLTVTSGHPITDGHEAEMTFPSDEAKSTEISIQLASPGSTSTLEALSSEGMENEKIHSVHINENTPAPTDRVERHVYTSPTTGTFPPPSLPNYPTVAEGNAGQCDHVAFEGTTLIPAHSTILGETSCNAPPMNYTVTFNDERSHTANSENLLNTDSSKICHNGKETDKQAKSRRMSLADLQSKLENIGHKITERFELKKACHTAPIPWLTTPSSPKAKDAACIPTVPLGINDPSSGANSGMKTENSKLDRQINRTENVNFSKSNPWTARLSVGGFLPKLPQRSKSLNLNQEDPTGHRSIRMLLRESKVCVAEKDQDCGEVKNIHEETLPEVSSEEDLSETVEGNILRDHDQEAGVTQVDAEPIQNAAQGQKRPFPVDGHECDMPEERKMRSLCISSHEPEPSANAVHWDSNVVEIVGDNPPSFMTKTLDSTSFSTSSPNQICEGTFEMSAHRSSQYDIQFDEPDKINFRQKLEDGRITTREFLKLFGIDFNILRPRQSVLPENFESDSAPNTRAVLLEKHIAYPKQRVYEEDCQELAEMVEKLRTRMRDQEKSLKTTNDALWELVKAYSEEQLHSFGTKLKERKVYFRKKSKSLSHELKIGLYYKLVQTTQVAQQNLTEKIEDMDELLKHLDECVNDLQAELSFLDCAGVEEDSANSEMKLTLEVKQHELESLNLVLADNERRVYELELEKNNAKGKVRKRQDETVELEKQITVLDGLIEWRLSEKTDDRAVFTFLYDSMGLEVLFEKPADEAVTGAETEQNVADITFQLELDDKNSLCYAHLVHNLLGQFIQNESSWVQRYPTSRHIPVLLHDVSLVVSRCRLLGEEIHSLQKWGSLRLDILEIGCVETQVRILFSSLKAFAKFELTLAVKMGYPFTGLQLINFQNYIGNTRINQVEGIISTETPANNYLTRIVKRIHNHRISYIYLYAISSLRITMAMRSETRVEAEVEEEESFGPQLVCRLEQCGISASDVKKLEEAGFHTIEAVAYAPKKELLNIKGISEAKAEKILAEAAKLVPMGFTTATEFHQRRAEIIQVSTGSKELDKLLQGGIETGSITEMFGEFRTGKTQLCHTLAVTCQLPIDQGGGEGKAMYIDTEGTFRPERLLAVAERYGLVGSDVLDNVAYARAFNTDHQTQLLYQASAMMAESRYALLIVDSATALYRTDYSGRGELSARQGHLGRFLRMLLRLADEFGVAVVITNQVVAQVDGAAMFSADPKKPIGGNIMAHASTTRLYLRKGRGETRICKIYDSPCLPEAEAMFAINADGVGDAKD</sequence>
<dbReference type="GO" id="GO:0000724">
    <property type="term" value="P:double-strand break repair via homologous recombination"/>
    <property type="evidence" value="ECO:0007669"/>
    <property type="project" value="InterPro"/>
</dbReference>
<dbReference type="Pfam" id="PF18210">
    <property type="entry name" value="Knl1_RWD_C"/>
    <property type="match status" value="1"/>
</dbReference>
<dbReference type="InterPro" id="IPR037388">
    <property type="entry name" value="Blinkin"/>
</dbReference>
<dbReference type="InterPro" id="IPR003593">
    <property type="entry name" value="AAA+_ATPase"/>
</dbReference>
<comment type="similarity">
    <text evidence="2">Belongs to the RecA family. RAD51 subfamily.</text>
</comment>
<evidence type="ECO:0000256" key="4">
    <source>
        <dbReference type="ARBA" id="ARBA00022840"/>
    </source>
</evidence>
<keyword evidence="9" id="KW-0175">Coiled coil</keyword>
<dbReference type="GO" id="GO:0005694">
    <property type="term" value="C:chromosome"/>
    <property type="evidence" value="ECO:0007669"/>
    <property type="project" value="UniProtKB-ARBA"/>
</dbReference>
<comment type="caution">
    <text evidence="13">The sequence shown here is derived from an EMBL/GenBank/DDBJ whole genome shotgun (WGS) entry which is preliminary data.</text>
</comment>
<dbReference type="OrthoDB" id="6132334at2759"/>
<evidence type="ECO:0000256" key="7">
    <source>
        <dbReference type="ARBA" id="ARBA00062901"/>
    </source>
</evidence>
<keyword evidence="5" id="KW-0539">Nucleus</keyword>
<name>A0A9Q1DLT5_CONCO</name>
<dbReference type="FunFam" id="1.10.150.20:FF:000008">
    <property type="entry name" value="DNA repair protein RAD51 homolog"/>
    <property type="match status" value="1"/>
</dbReference>
<dbReference type="GO" id="GO:0140664">
    <property type="term" value="F:ATP-dependent DNA damage sensor activity"/>
    <property type="evidence" value="ECO:0007669"/>
    <property type="project" value="InterPro"/>
</dbReference>
<dbReference type="Pfam" id="PF08423">
    <property type="entry name" value="Rad51"/>
    <property type="match status" value="1"/>
</dbReference>
<dbReference type="CDD" id="cd21853">
    <property type="entry name" value="KNL1_NTD"/>
    <property type="match status" value="1"/>
</dbReference>
<feature type="coiled-coil region" evidence="9">
    <location>
        <begin position="1695"/>
        <end position="1771"/>
    </location>
</feature>
<feature type="region of interest" description="Disordered" evidence="10">
    <location>
        <begin position="1"/>
        <end position="31"/>
    </location>
</feature>
<dbReference type="InterPro" id="IPR013632">
    <property type="entry name" value="Rad51_C"/>
</dbReference>
<dbReference type="Gene3D" id="1.10.150.20">
    <property type="entry name" value="5' to 3' exonuclease, C-terminal subdomain"/>
    <property type="match status" value="1"/>
</dbReference>
<evidence type="ECO:0000313" key="14">
    <source>
        <dbReference type="Proteomes" id="UP001152803"/>
    </source>
</evidence>
<feature type="domain" description="RecA family profile 1" evidence="11">
    <location>
        <begin position="2108"/>
        <end position="2279"/>
    </location>
</feature>